<feature type="compositionally biased region" description="Polar residues" evidence="1">
    <location>
        <begin position="1443"/>
        <end position="1453"/>
    </location>
</feature>
<feature type="compositionally biased region" description="Polar residues" evidence="1">
    <location>
        <begin position="1407"/>
        <end position="1416"/>
    </location>
</feature>
<gene>
    <name evidence="2" type="ORF">GOBAR_AA30453</name>
</gene>
<feature type="compositionally biased region" description="Polar residues" evidence="1">
    <location>
        <begin position="1152"/>
        <end position="1161"/>
    </location>
</feature>
<feature type="region of interest" description="Disordered" evidence="1">
    <location>
        <begin position="403"/>
        <end position="431"/>
    </location>
</feature>
<feature type="compositionally biased region" description="Polar residues" evidence="1">
    <location>
        <begin position="1388"/>
        <end position="1401"/>
    </location>
</feature>
<feature type="compositionally biased region" description="Polar residues" evidence="1">
    <location>
        <begin position="1626"/>
        <end position="1635"/>
    </location>
</feature>
<reference evidence="2 3" key="1">
    <citation type="submission" date="2015-01" db="EMBL/GenBank/DDBJ databases">
        <title>Genome of allotetraploid Gossypium barbadense reveals genomic plasticity and fiber elongation in cotton evolution.</title>
        <authorList>
            <person name="Chen X."/>
            <person name="Liu X."/>
            <person name="Zhao B."/>
            <person name="Zheng H."/>
            <person name="Hu Y."/>
            <person name="Lu G."/>
            <person name="Yang C."/>
            <person name="Chen J."/>
            <person name="Shan C."/>
            <person name="Zhang L."/>
            <person name="Zhou Y."/>
            <person name="Wang L."/>
            <person name="Guo W."/>
            <person name="Bai Y."/>
            <person name="Ruan J."/>
            <person name="Shangguan X."/>
            <person name="Mao Y."/>
            <person name="Jiang J."/>
            <person name="Zhu Y."/>
            <person name="Lei J."/>
            <person name="Kang H."/>
            <person name="Chen S."/>
            <person name="He X."/>
            <person name="Wang R."/>
            <person name="Wang Y."/>
            <person name="Chen J."/>
            <person name="Wang L."/>
            <person name="Yu S."/>
            <person name="Wang B."/>
            <person name="Wei J."/>
            <person name="Song S."/>
            <person name="Lu X."/>
            <person name="Gao Z."/>
            <person name="Gu W."/>
            <person name="Deng X."/>
            <person name="Ma D."/>
            <person name="Wang S."/>
            <person name="Liang W."/>
            <person name="Fang L."/>
            <person name="Cai C."/>
            <person name="Zhu X."/>
            <person name="Zhou B."/>
            <person name="Zhang Y."/>
            <person name="Chen Z."/>
            <person name="Xu S."/>
            <person name="Zhu R."/>
            <person name="Wang S."/>
            <person name="Zhang T."/>
            <person name="Zhao G."/>
        </authorList>
    </citation>
    <scope>NUCLEOTIDE SEQUENCE [LARGE SCALE GENOMIC DNA]</scope>
    <source>
        <strain evidence="3">cv. Xinhai21</strain>
        <tissue evidence="2">Leaf</tissue>
    </source>
</reference>
<organism evidence="2 3">
    <name type="scientific">Gossypium barbadense</name>
    <name type="common">Sea Island cotton</name>
    <name type="synonym">Hibiscus barbadensis</name>
    <dbReference type="NCBI Taxonomy" id="3634"/>
    <lineage>
        <taxon>Eukaryota</taxon>
        <taxon>Viridiplantae</taxon>
        <taxon>Streptophyta</taxon>
        <taxon>Embryophyta</taxon>
        <taxon>Tracheophyta</taxon>
        <taxon>Spermatophyta</taxon>
        <taxon>Magnoliopsida</taxon>
        <taxon>eudicotyledons</taxon>
        <taxon>Gunneridae</taxon>
        <taxon>Pentapetalae</taxon>
        <taxon>rosids</taxon>
        <taxon>malvids</taxon>
        <taxon>Malvales</taxon>
        <taxon>Malvaceae</taxon>
        <taxon>Malvoideae</taxon>
        <taxon>Gossypium</taxon>
    </lineage>
</organism>
<feature type="region of interest" description="Disordered" evidence="1">
    <location>
        <begin position="1146"/>
        <end position="1197"/>
    </location>
</feature>
<feature type="region of interest" description="Disordered" evidence="1">
    <location>
        <begin position="1376"/>
        <end position="1427"/>
    </location>
</feature>
<feature type="compositionally biased region" description="Polar residues" evidence="1">
    <location>
        <begin position="1343"/>
        <end position="1353"/>
    </location>
</feature>
<feature type="region of interest" description="Disordered" evidence="1">
    <location>
        <begin position="1534"/>
        <end position="1609"/>
    </location>
</feature>
<accession>A0A2P5WGL5</accession>
<feature type="region of interest" description="Disordered" evidence="1">
    <location>
        <begin position="807"/>
        <end position="833"/>
    </location>
</feature>
<evidence type="ECO:0000313" key="3">
    <source>
        <dbReference type="Proteomes" id="UP000239757"/>
    </source>
</evidence>
<feature type="region of interest" description="Disordered" evidence="1">
    <location>
        <begin position="1434"/>
        <end position="1453"/>
    </location>
</feature>
<dbReference type="PANTHER" id="PTHR31267">
    <property type="entry name" value="DENTIN SIALOPHOSPHOPROTEIN-LIKE PROTEIN"/>
    <property type="match status" value="1"/>
</dbReference>
<dbReference type="Proteomes" id="UP000239757">
    <property type="component" value="Unassembled WGS sequence"/>
</dbReference>
<evidence type="ECO:0000256" key="1">
    <source>
        <dbReference type="SAM" id="MobiDB-lite"/>
    </source>
</evidence>
<feature type="compositionally biased region" description="Polar residues" evidence="1">
    <location>
        <begin position="823"/>
        <end position="833"/>
    </location>
</feature>
<feature type="compositionally biased region" description="Polar residues" evidence="1">
    <location>
        <begin position="419"/>
        <end position="431"/>
    </location>
</feature>
<feature type="region of interest" description="Disordered" evidence="1">
    <location>
        <begin position="1333"/>
        <end position="1355"/>
    </location>
</feature>
<evidence type="ECO:0000313" key="2">
    <source>
        <dbReference type="EMBL" id="PPR90234.1"/>
    </source>
</evidence>
<dbReference type="PANTHER" id="PTHR31267:SF7">
    <property type="entry name" value="DENTIN SIALOPHOSPHOPROTEIN-LIKE PROTEIN"/>
    <property type="match status" value="1"/>
</dbReference>
<feature type="region of interest" description="Disordered" evidence="1">
    <location>
        <begin position="1685"/>
        <end position="1735"/>
    </location>
</feature>
<feature type="compositionally biased region" description="Polar residues" evidence="1">
    <location>
        <begin position="1534"/>
        <end position="1546"/>
    </location>
</feature>
<dbReference type="EMBL" id="KZ667687">
    <property type="protein sequence ID" value="PPR90234.1"/>
    <property type="molecule type" value="Genomic_DNA"/>
</dbReference>
<feature type="region of interest" description="Disordered" evidence="1">
    <location>
        <begin position="1619"/>
        <end position="1638"/>
    </location>
</feature>
<protein>
    <submittedName>
        <fullName evidence="2">Uncharacterized protein</fullName>
    </submittedName>
</protein>
<proteinExistence type="predicted"/>
<sequence>MPGNEVGDRIHNFLGQEGLPQGQHHSQGLDTAWPGLNNNRWVGSQRQAGETLVSSLKNFSVHQLAESDRGQTGQSSSRQHDLNFTQSGLRFEIAQSQSQNQSPIANGYLLGHQAFQTSQNEPNFLGVDTVSRCLSPLDSQIGNGPDLSKKNSLRLESTESPMNYDFFGGQQQVSAQHSDMIQSLPRQQSGMNDMQLLQQNAMLKQMQELQRQQLLRPQFQLPDARQLSSANQVSSTVKHGLGSLSSAPINGIPVHDASNYSWQPEHMAPNWLQHGTSPSMHVSSSGFTFSPERGQASLMGLVPQQVDQSFYGTTSNARGNPYHHSSVQMEKPSMQQLPASSNSFPSNQYALFSDQVGLQDGRQGDQGKNVFGATTGQGLNTGFRPEPLQEMTIQPNNAVMQESYDGRQERPGPSEISLEKSTAQAAPSQSVATLDATEEKILFGSDDSVWDIFGKSTNMGSVLDGTDSFGALPSLQSGSWSALMQSAVAETSSNDLGVQEEWSGLGVQNSEPSTNISWLGPITTCRLPRGVDTVSRCLSPLDSQIGNGPDLSKKNSLRLESTESPMNYDFFGGQQQISAQHSGMIQSLPRQQSGMNDMQLLQQNAMLKQMQELQRQQLPRPQFQLPDARQLSSANQVSSTVKHGLGSLSPAPINGVPVHDASNYSWQPEHMAPNWLQHGTSPSMHVSSGGFTFSPERGQASLMGLVPQQVDQSFYGTTSNARGNPYHHSSVQMEKPSMQQLPASSNSFPGNQYALFSDQVGLQDGRQGDQGKNVFGATTGQGLNTGFRPEPLQEMTIQPNNAVMQESYDGRQERPGPSEISLEKSTAQAAPSQSVATLDATEEKILFGSDDSVWDIFGKSTNMGSVLDGTDSFGALPSLQSGSWSALMQSAVAETSSNDLGVQEEWSGLGVQNSEPSSRNVASQIVNDGSKHQLAWADNNLQTASTLNSKSFPMSSDANINLDFFSIPGVQQSGVQIANEQTGKIHNDSSQKLVQQLTEERSKRLDCSPLQKPVAECVQIFGNVAHSPNMQVSAKSISGHQQDMAVHNLRVQPHNKPNGWSFIESASHSGEAISKSQDIDCALQPAQNSDHRGAMSEEKGHGSFLGYPIPDADSEWGNLNSGLGSLQVNREGSELDNVAAITDSRTARVTEDSSQQLPNNHNLRRSTDSKVNSGPSKVQARYLQNQDKNPRTFDSSRNDCLDKGASEANILENSNVKETSNDSFHRNSSHPCSTGGMRDNVWLDVNDRHGGKQKSSVRISHKPSGIRKFQYHPMGDLDVEVEPSYGTKSVAHSQAMSQNISQGLKGHDRGYFGQSKFTGHATRESIETEKGCFPGIQVDEVPSRSSNQGSASDRSFVGSVLNKTAPMSQNMLELLPKTDQPREHGTATHLSPSERNLSSEMPDTETSDGSVGQFQHNRPPASQGFGLQLGLPSQRFTNPDRAMSSQNSPQRVSSLNSVLGSCEVGRKGHAWLDPRTSVQSSTHGESYGDIKNNVLSGSGQISNKAAPYNIQTNFSSRFTSDYHLKSHLQSQNITSVGSQATPSASINAPFDGLGSLPKQTDDSSERVQTSQLQRKPALHIPKSAVDNDRASSETSQPSSSNQNRATDPGQQYPVLEALPAYPPSATPESPKQGSFTKMPDVWTSVSAPQHPLGAQSSWASQNLFEYHHQSNINSETSLPGTKKLDDQIAKAGGGGQSEFPGGPDKPQSFVGEEQPAKDQQLFPESDASQNPATMPQDIDTLGHSLRPNNIVNQNHLLLNQVQSMKDIEIEPSNRSVKRFKGPCLDSALDTQPVSSEGAEQLSYGSDAMMKDAPVNRILVSSGDPKMLRFSPNTRDNCEAQVSSYDMMAYAQNDSQNFSSANNSAANLKGEHSQISPQMAPSWFDRYGSFKNEQMSPLYDARKTAMLKAAEKALIVGRPSDSSHALHSNEQVNAAAYPSQLDSACKSSKPIVSELISSHSLPPEITNQDLVVVRARKRKSMVFELLPWHREVKQVYQRSQNISVAEVEWVHAANRLIEKVEDEPEMFEDWPPGVRSKRRLILTRQLMQQLLRAPPRVILSADASKSYEAVAYFVARSVLGDACSTACIPESDTAILPDGESTLSEKLQKERNQSTLKYAEDFVIKTKKLENDLQLSSNVSYLLCSLDKRASILDLRLECQDLEKISVINRFAKFHGRGQADGTETSLSSDAIASSHKFFSQRYVIALPMPRNLPDRVQCLSL</sequence>
<name>A0A2P5WGL5_GOSBA</name>
<dbReference type="OrthoDB" id="1630099at2759"/>
<feature type="compositionally biased region" description="Polar residues" evidence="1">
    <location>
        <begin position="1169"/>
        <end position="1187"/>
    </location>
</feature>
<feature type="compositionally biased region" description="Basic and acidic residues" evidence="1">
    <location>
        <begin position="1188"/>
        <end position="1197"/>
    </location>
</feature>